<comment type="caution">
    <text evidence="4">The sequence shown here is derived from an EMBL/GenBank/DDBJ whole genome shotgun (WGS) entry which is preliminary data.</text>
</comment>
<evidence type="ECO:0000256" key="2">
    <source>
        <dbReference type="SAM" id="Coils"/>
    </source>
</evidence>
<dbReference type="InterPro" id="IPR027417">
    <property type="entry name" value="P-loop_NTPase"/>
</dbReference>
<reference evidence="4 5" key="1">
    <citation type="submission" date="2018-02" db="EMBL/GenBank/DDBJ databases">
        <title>Subsurface microbial communities from deep shales in Ohio and West Virginia, USA.</title>
        <authorList>
            <person name="Wrighton K."/>
        </authorList>
    </citation>
    <scope>NUCLEOTIDE SEQUENCE [LARGE SCALE GENOMIC DNA]</scope>
    <source>
        <strain evidence="4 5">MARC-MIP3H16</strain>
    </source>
</reference>
<protein>
    <submittedName>
        <fullName evidence="4">Ribose 1,5-bisphosphokinase</fullName>
    </submittedName>
</protein>
<evidence type="ECO:0000259" key="3">
    <source>
        <dbReference type="SMART" id="SM00072"/>
    </source>
</evidence>
<dbReference type="AlphaFoldDB" id="A0AB36ZZ15"/>
<organism evidence="4 5">
    <name type="scientific">Malaciobacter marinus</name>
    <dbReference type="NCBI Taxonomy" id="505249"/>
    <lineage>
        <taxon>Bacteria</taxon>
        <taxon>Pseudomonadati</taxon>
        <taxon>Campylobacterota</taxon>
        <taxon>Epsilonproteobacteria</taxon>
        <taxon>Campylobacterales</taxon>
        <taxon>Arcobacteraceae</taxon>
        <taxon>Malaciobacter</taxon>
    </lineage>
</organism>
<evidence type="ECO:0000256" key="1">
    <source>
        <dbReference type="ARBA" id="ARBA00022679"/>
    </source>
</evidence>
<accession>A0AB36ZZ15</accession>
<dbReference type="GO" id="GO:0005829">
    <property type="term" value="C:cytosol"/>
    <property type="evidence" value="ECO:0007669"/>
    <property type="project" value="TreeGrafter"/>
</dbReference>
<dbReference type="Pfam" id="PF13238">
    <property type="entry name" value="AAA_18"/>
    <property type="match status" value="1"/>
</dbReference>
<dbReference type="InterPro" id="IPR008145">
    <property type="entry name" value="GK/Ca_channel_bsu"/>
</dbReference>
<feature type="domain" description="Guanylate kinase/L-type calcium channel beta subunit" evidence="3">
    <location>
        <begin position="1"/>
        <end position="168"/>
    </location>
</feature>
<keyword evidence="1" id="KW-0808">Transferase</keyword>
<dbReference type="Proteomes" id="UP000239861">
    <property type="component" value="Unassembled WGS sequence"/>
</dbReference>
<evidence type="ECO:0000313" key="4">
    <source>
        <dbReference type="EMBL" id="PPK62618.1"/>
    </source>
</evidence>
<dbReference type="Gene3D" id="3.40.50.300">
    <property type="entry name" value="P-loop containing nucleotide triphosphate hydrolases"/>
    <property type="match status" value="1"/>
</dbReference>
<dbReference type="SMART" id="SM00072">
    <property type="entry name" value="GuKc"/>
    <property type="match status" value="1"/>
</dbReference>
<dbReference type="EMBL" id="PTIW01000002">
    <property type="protein sequence ID" value="PPK62618.1"/>
    <property type="molecule type" value="Genomic_DNA"/>
</dbReference>
<keyword evidence="2" id="KW-0175">Coiled coil</keyword>
<evidence type="ECO:0000313" key="5">
    <source>
        <dbReference type="Proteomes" id="UP000239861"/>
    </source>
</evidence>
<dbReference type="GO" id="GO:0006015">
    <property type="term" value="P:5-phosphoribose 1-diphosphate biosynthetic process"/>
    <property type="evidence" value="ECO:0007669"/>
    <property type="project" value="TreeGrafter"/>
</dbReference>
<feature type="coiled-coil region" evidence="2">
    <location>
        <begin position="117"/>
        <end position="145"/>
    </location>
</feature>
<dbReference type="RefSeq" id="WP_052502623.1">
    <property type="nucleotide sequence ID" value="NZ_PTIW01000002.1"/>
</dbReference>
<dbReference type="PANTHER" id="PTHR23117:SF8">
    <property type="entry name" value="RIBOSE 1,5-BISPHOSPHATE PHOSPHOKINASE PHNN"/>
    <property type="match status" value="1"/>
</dbReference>
<sequence length="174" mass="20440">MKKIILIVGASGVGKDSLLKSLKGKININFVKRYITREPDQNENNYYIDDEAFHRLKKDDFFISTWEAHTNKYAIAKNQIVDGLNLISISRGAIKDFENYFDNVITIEITLSKDMLYKRLKNRGRETEEQIQKRLERSYNKIEAKQIIQFDNSKSIKESSIDFLELLQRIDNEK</sequence>
<dbReference type="GO" id="GO:0033863">
    <property type="term" value="F:ribose 1,5-bisphosphate phosphokinase activity"/>
    <property type="evidence" value="ECO:0007669"/>
    <property type="project" value="TreeGrafter"/>
</dbReference>
<dbReference type="PANTHER" id="PTHR23117">
    <property type="entry name" value="GUANYLATE KINASE-RELATED"/>
    <property type="match status" value="1"/>
</dbReference>
<dbReference type="SUPFAM" id="SSF52540">
    <property type="entry name" value="P-loop containing nucleoside triphosphate hydrolases"/>
    <property type="match status" value="1"/>
</dbReference>
<gene>
    <name evidence="4" type="ORF">B0F89_10220</name>
</gene>
<name>A0AB36ZZ15_9BACT</name>
<proteinExistence type="predicted"/>